<dbReference type="Pfam" id="PF07366">
    <property type="entry name" value="SnoaL"/>
    <property type="match status" value="1"/>
</dbReference>
<dbReference type="PANTHER" id="PTHR38436:SF1">
    <property type="entry name" value="ESTER CYCLASE"/>
    <property type="match status" value="1"/>
</dbReference>
<dbReference type="SUPFAM" id="SSF54427">
    <property type="entry name" value="NTF2-like"/>
    <property type="match status" value="1"/>
</dbReference>
<accession>A0A643JVC8</accession>
<organism evidence="1">
    <name type="scientific">Haloferax sp. CBA1149</name>
    <dbReference type="NCBI Taxonomy" id="2650753"/>
    <lineage>
        <taxon>Archaea</taxon>
        <taxon>Methanobacteriati</taxon>
        <taxon>Methanobacteriota</taxon>
        <taxon>Stenosarchaea group</taxon>
        <taxon>Halobacteria</taxon>
        <taxon>Halobacteriales</taxon>
        <taxon>Haloferacaceae</taxon>
        <taxon>Haloferax</taxon>
    </lineage>
</organism>
<evidence type="ECO:0000313" key="1">
    <source>
        <dbReference type="EMBL" id="KAB1187108.1"/>
    </source>
</evidence>
<sequence length="154" mass="17106">MDLIPTAEMKPMIRKIGEAMWNDRNPEAFDEIATKDFVMHDTMGDHDLDEAKKMMQEALDGTPDLEFTIEGMFAAGDQVAVRYTLEGTNEAPSYLTTEPTGNHWKSSGISIYRFEGDKIAEQWDAFDYYGTMQQLGLIPSEAEPEAEGGAGAEA</sequence>
<gene>
    <name evidence="1" type="ORF">Hfx1149_03290</name>
</gene>
<reference evidence="1" key="1">
    <citation type="submission" date="2019-09" db="EMBL/GenBank/DDBJ databases">
        <title>Genomic analysis of Haloferax sp. CBA1149.</title>
        <authorList>
            <person name="Roh S.W."/>
        </authorList>
    </citation>
    <scope>NUCLEOTIDE SEQUENCE</scope>
    <source>
        <strain evidence="1">CBA1149</strain>
    </source>
</reference>
<dbReference type="PANTHER" id="PTHR38436">
    <property type="entry name" value="POLYKETIDE CYCLASE SNOAL-LIKE DOMAIN"/>
    <property type="match status" value="1"/>
</dbReference>
<comment type="caution">
    <text evidence="1">The sequence shown here is derived from an EMBL/GenBank/DDBJ whole genome shotgun (WGS) entry which is preliminary data.</text>
</comment>
<dbReference type="GO" id="GO:0030638">
    <property type="term" value="P:polyketide metabolic process"/>
    <property type="evidence" value="ECO:0007669"/>
    <property type="project" value="InterPro"/>
</dbReference>
<dbReference type="EMBL" id="VZUS01000001">
    <property type="protein sequence ID" value="KAB1187108.1"/>
    <property type="molecule type" value="Genomic_DNA"/>
</dbReference>
<protein>
    <submittedName>
        <fullName evidence="1">Ester cyclase</fullName>
    </submittedName>
</protein>
<dbReference type="AlphaFoldDB" id="A0A643JVC8"/>
<dbReference type="Gene3D" id="3.10.450.50">
    <property type="match status" value="1"/>
</dbReference>
<proteinExistence type="predicted"/>
<dbReference type="RefSeq" id="WP_151135432.1">
    <property type="nucleotide sequence ID" value="NZ_VZUS01000001.1"/>
</dbReference>
<name>A0A643JVC8_9EURY</name>
<dbReference type="InterPro" id="IPR009959">
    <property type="entry name" value="Cyclase_SnoaL-like"/>
</dbReference>
<dbReference type="InterPro" id="IPR032710">
    <property type="entry name" value="NTF2-like_dom_sf"/>
</dbReference>